<organism evidence="1 2">
    <name type="scientific">Tenebrio molitor</name>
    <name type="common">Yellow mealworm beetle</name>
    <dbReference type="NCBI Taxonomy" id="7067"/>
    <lineage>
        <taxon>Eukaryota</taxon>
        <taxon>Metazoa</taxon>
        <taxon>Ecdysozoa</taxon>
        <taxon>Arthropoda</taxon>
        <taxon>Hexapoda</taxon>
        <taxon>Insecta</taxon>
        <taxon>Pterygota</taxon>
        <taxon>Neoptera</taxon>
        <taxon>Endopterygota</taxon>
        <taxon>Coleoptera</taxon>
        <taxon>Polyphaga</taxon>
        <taxon>Cucujiformia</taxon>
        <taxon>Tenebrionidae</taxon>
        <taxon>Tenebrio</taxon>
    </lineage>
</organism>
<dbReference type="AlphaFoldDB" id="A0A8J6HPN6"/>
<protein>
    <submittedName>
        <fullName evidence="1">Uncharacterized protein</fullName>
    </submittedName>
</protein>
<comment type="caution">
    <text evidence="1">The sequence shown here is derived from an EMBL/GenBank/DDBJ whole genome shotgun (WGS) entry which is preliminary data.</text>
</comment>
<gene>
    <name evidence="1" type="ORF">GEV33_005423</name>
</gene>
<reference evidence="1" key="1">
    <citation type="journal article" date="2020" name="J Insects Food Feed">
        <title>The yellow mealworm (Tenebrio molitor) genome: a resource for the emerging insects as food and feed industry.</title>
        <authorList>
            <person name="Eriksson T."/>
            <person name="Andere A."/>
            <person name="Kelstrup H."/>
            <person name="Emery V."/>
            <person name="Picard C."/>
        </authorList>
    </citation>
    <scope>NUCLEOTIDE SEQUENCE</scope>
    <source>
        <strain evidence="1">Stoneville</strain>
        <tissue evidence="1">Whole head</tissue>
    </source>
</reference>
<name>A0A8J6HPN6_TENMO</name>
<keyword evidence="2" id="KW-1185">Reference proteome</keyword>
<sequence>MVEVPPQMPATPRRDKDVSRLSHMDVELELGTTAVPLRIVSRGKISSHPEHRSVVSFALTLASNQPKHTPHTLPFSFMSV</sequence>
<accession>A0A8J6HPN6</accession>
<evidence type="ECO:0000313" key="1">
    <source>
        <dbReference type="EMBL" id="KAH0817368.1"/>
    </source>
</evidence>
<reference evidence="1" key="2">
    <citation type="submission" date="2021-08" db="EMBL/GenBank/DDBJ databases">
        <authorList>
            <person name="Eriksson T."/>
        </authorList>
    </citation>
    <scope>NUCLEOTIDE SEQUENCE</scope>
    <source>
        <strain evidence="1">Stoneville</strain>
        <tissue evidence="1">Whole head</tissue>
    </source>
</reference>
<evidence type="ECO:0000313" key="2">
    <source>
        <dbReference type="Proteomes" id="UP000719412"/>
    </source>
</evidence>
<dbReference type="Proteomes" id="UP000719412">
    <property type="component" value="Unassembled WGS sequence"/>
</dbReference>
<dbReference type="EMBL" id="JABDTM020019618">
    <property type="protein sequence ID" value="KAH0817368.1"/>
    <property type="molecule type" value="Genomic_DNA"/>
</dbReference>
<proteinExistence type="predicted"/>